<keyword evidence="2" id="KW-0004">4Fe-4S</keyword>
<dbReference type="Pfam" id="PF13187">
    <property type="entry name" value="Fer4_9"/>
    <property type="match status" value="1"/>
</dbReference>
<organism evidence="9 10">
    <name type="scientific">Thermoanaerobacterium xylanolyticum (strain ATCC 49914 / DSM 7097 / LX-11)</name>
    <dbReference type="NCBI Taxonomy" id="858215"/>
    <lineage>
        <taxon>Bacteria</taxon>
        <taxon>Bacillati</taxon>
        <taxon>Bacillota</taxon>
        <taxon>Clostridia</taxon>
        <taxon>Thermoanaerobacterales</taxon>
        <taxon>Thermoanaerobacteraceae</taxon>
        <taxon>Thermoanaerobacterium</taxon>
    </lineage>
</organism>
<dbReference type="GO" id="GO:0046872">
    <property type="term" value="F:metal ion binding"/>
    <property type="evidence" value="ECO:0007669"/>
    <property type="project" value="UniProtKB-KW"/>
</dbReference>
<reference evidence="9" key="1">
    <citation type="submission" date="2011-05" db="EMBL/GenBank/DDBJ databases">
        <title>Complete sequence of Thermoanaerobacterium xylanolyticum LX-11.</title>
        <authorList>
            <consortium name="US DOE Joint Genome Institute"/>
            <person name="Lucas S."/>
            <person name="Han J."/>
            <person name="Lapidus A."/>
            <person name="Cheng J.-F."/>
            <person name="Goodwin L."/>
            <person name="Pitluck S."/>
            <person name="Peters L."/>
            <person name="Mikhailova N."/>
            <person name="Lu M."/>
            <person name="Han C."/>
            <person name="Tapia R."/>
            <person name="Land M."/>
            <person name="Hauser L."/>
            <person name="Kyrpides N."/>
            <person name="Ivanova N."/>
            <person name="Pagani I."/>
            <person name="Hemme C."/>
            <person name="Woyke T."/>
        </authorList>
    </citation>
    <scope>NUCLEOTIDE SEQUENCE</scope>
    <source>
        <strain evidence="9">LX-11</strain>
    </source>
</reference>
<evidence type="ECO:0000259" key="8">
    <source>
        <dbReference type="PROSITE" id="PS51379"/>
    </source>
</evidence>
<name>F6BJX0_THEXL</name>
<feature type="transmembrane region" description="Helical" evidence="7">
    <location>
        <begin position="205"/>
        <end position="226"/>
    </location>
</feature>
<dbReference type="HOGENOM" id="CLU_782801_0_0_9"/>
<dbReference type="PROSITE" id="PS00198">
    <property type="entry name" value="4FE4S_FER_1"/>
    <property type="match status" value="1"/>
</dbReference>
<keyword evidence="7" id="KW-1133">Transmembrane helix</keyword>
<dbReference type="RefSeq" id="WP_013787772.1">
    <property type="nucleotide sequence ID" value="NC_015555.1"/>
</dbReference>
<evidence type="ECO:0000256" key="1">
    <source>
        <dbReference type="ARBA" id="ARBA00022448"/>
    </source>
</evidence>
<dbReference type="GO" id="GO:0005886">
    <property type="term" value="C:plasma membrane"/>
    <property type="evidence" value="ECO:0007669"/>
    <property type="project" value="TreeGrafter"/>
</dbReference>
<dbReference type="Gene3D" id="3.30.70.20">
    <property type="match status" value="1"/>
</dbReference>
<feature type="transmembrane region" description="Helical" evidence="7">
    <location>
        <begin position="12"/>
        <end position="34"/>
    </location>
</feature>
<keyword evidence="7" id="KW-0812">Transmembrane</keyword>
<dbReference type="PANTHER" id="PTHR30176:SF3">
    <property type="entry name" value="FERREDOXIN-TYPE PROTEIN NAPH"/>
    <property type="match status" value="1"/>
</dbReference>
<feature type="transmembrane region" description="Helical" evidence="7">
    <location>
        <begin position="85"/>
        <end position="103"/>
    </location>
</feature>
<dbReference type="SUPFAM" id="SSF54862">
    <property type="entry name" value="4Fe-4S ferredoxins"/>
    <property type="match status" value="1"/>
</dbReference>
<dbReference type="Proteomes" id="UP000007239">
    <property type="component" value="Chromosome"/>
</dbReference>
<dbReference type="InterPro" id="IPR051684">
    <property type="entry name" value="Electron_Trans/Redox"/>
</dbReference>
<keyword evidence="1" id="KW-0813">Transport</keyword>
<keyword evidence="3" id="KW-0479">Metal-binding</keyword>
<evidence type="ECO:0000313" key="9">
    <source>
        <dbReference type="EMBL" id="AEF17027.1"/>
    </source>
</evidence>
<feature type="transmembrane region" description="Helical" evidence="7">
    <location>
        <begin position="138"/>
        <end position="165"/>
    </location>
</feature>
<evidence type="ECO:0000313" key="10">
    <source>
        <dbReference type="Proteomes" id="UP000007239"/>
    </source>
</evidence>
<feature type="domain" description="4Fe-4S ferredoxin-type" evidence="8">
    <location>
        <begin position="316"/>
        <end position="347"/>
    </location>
</feature>
<keyword evidence="6" id="KW-0411">Iron-sulfur</keyword>
<accession>F6BJX0</accession>
<keyword evidence="7" id="KW-0472">Membrane</keyword>
<evidence type="ECO:0000256" key="6">
    <source>
        <dbReference type="ARBA" id="ARBA00023014"/>
    </source>
</evidence>
<evidence type="ECO:0000256" key="5">
    <source>
        <dbReference type="ARBA" id="ARBA00023004"/>
    </source>
</evidence>
<dbReference type="EMBL" id="CP002739">
    <property type="protein sequence ID" value="AEF17027.1"/>
    <property type="molecule type" value="Genomic_DNA"/>
</dbReference>
<keyword evidence="10" id="KW-1185">Reference proteome</keyword>
<dbReference type="PANTHER" id="PTHR30176">
    <property type="entry name" value="FERREDOXIN-TYPE PROTEIN NAPH"/>
    <property type="match status" value="1"/>
</dbReference>
<dbReference type="AlphaFoldDB" id="F6BJX0"/>
<dbReference type="PROSITE" id="PS51379">
    <property type="entry name" value="4FE4S_FER_2"/>
    <property type="match status" value="2"/>
</dbReference>
<evidence type="ECO:0000256" key="4">
    <source>
        <dbReference type="ARBA" id="ARBA00022982"/>
    </source>
</evidence>
<evidence type="ECO:0000256" key="2">
    <source>
        <dbReference type="ARBA" id="ARBA00022485"/>
    </source>
</evidence>
<sequence>MVDKRDKYIFLLKAILWTYIIMCIIIAGLNYGYASKAPKNVADAINWVWQFYENWIKTIFIIAGSFLTINIIGKSKRTKMRKANLIGLIIAALIVHIIMPLFFHNGDVYFFAMPLPWTTVPLQLLYHNSSFYKSYFPIWGVAGISSVLIFYVLVSIIVFIGTFLYGRRWQCSTICLFNGFASEVFDPVFPLLGKKKHLNQKGIKIFALLRWLFFAISLFLTIWWILFLSGVFLGGNYDAISKIESYKYLAGELLMAMFFWIALTGRGYCYYCPLGTVLGLISKIAGQKITTNNSKCIQCGQCNESCPMSIDIKSAAYYGKDVTDIRCVGCGHCVDACPTKTLSYTTKVLSILKKRDKKSSIMQI</sequence>
<dbReference type="InterPro" id="IPR017896">
    <property type="entry name" value="4Fe4S_Fe-S-bd"/>
</dbReference>
<dbReference type="eggNOG" id="COG0348">
    <property type="taxonomic scope" value="Bacteria"/>
</dbReference>
<dbReference type="STRING" id="858215.Thexy_0993"/>
<evidence type="ECO:0000256" key="7">
    <source>
        <dbReference type="SAM" id="Phobius"/>
    </source>
</evidence>
<dbReference type="KEGG" id="txy:Thexy_0993"/>
<gene>
    <name evidence="9" type="ordered locus">Thexy_0993</name>
</gene>
<evidence type="ECO:0000256" key="3">
    <source>
        <dbReference type="ARBA" id="ARBA00022723"/>
    </source>
</evidence>
<proteinExistence type="predicted"/>
<dbReference type="GO" id="GO:0051539">
    <property type="term" value="F:4 iron, 4 sulfur cluster binding"/>
    <property type="evidence" value="ECO:0007669"/>
    <property type="project" value="UniProtKB-KW"/>
</dbReference>
<feature type="transmembrane region" description="Helical" evidence="7">
    <location>
        <begin position="246"/>
        <end position="263"/>
    </location>
</feature>
<dbReference type="InterPro" id="IPR017900">
    <property type="entry name" value="4Fe4S_Fe_S_CS"/>
</dbReference>
<feature type="transmembrane region" description="Helical" evidence="7">
    <location>
        <begin position="54"/>
        <end position="73"/>
    </location>
</feature>
<keyword evidence="4" id="KW-0249">Electron transport</keyword>
<protein>
    <submittedName>
        <fullName evidence="9">4Fe-4S ferredoxin iron-sulfur binding domain-containing protein</fullName>
    </submittedName>
</protein>
<keyword evidence="5" id="KW-0408">Iron</keyword>
<feature type="domain" description="4Fe-4S ferredoxin-type" evidence="8">
    <location>
        <begin position="287"/>
        <end position="315"/>
    </location>
</feature>